<evidence type="ECO:0000313" key="2">
    <source>
        <dbReference type="EMBL" id="MAA14657.1"/>
    </source>
</evidence>
<dbReference type="EMBL" id="GFPF01003511">
    <property type="protein sequence ID" value="MAA14657.1"/>
    <property type="molecule type" value="Transcribed_RNA"/>
</dbReference>
<sequence>MYRKLCKKKGGWGTRAQRKHIQNLCSMQEQTRLLVHLQCPINMMQANPNTYICTRNHYVRYSFQQSPHTGENQNHKFHNKSNTHPRHLGH</sequence>
<protein>
    <submittedName>
        <fullName evidence="2">Uncharacterized protein</fullName>
    </submittedName>
</protein>
<feature type="compositionally biased region" description="Basic residues" evidence="1">
    <location>
        <begin position="75"/>
        <end position="90"/>
    </location>
</feature>
<reference evidence="2" key="1">
    <citation type="journal article" date="2017" name="Parasit. Vectors">
        <title>Sialotranscriptomics of Rhipicephalus zambeziensis reveals intricate expression profiles of secretory proteins and suggests tight temporal transcriptional regulation during blood-feeding.</title>
        <authorList>
            <person name="de Castro M.H."/>
            <person name="de Klerk D."/>
            <person name="Pienaar R."/>
            <person name="Rees D.J.G."/>
            <person name="Mans B.J."/>
        </authorList>
    </citation>
    <scope>NUCLEOTIDE SEQUENCE</scope>
    <source>
        <tissue evidence="2">Salivary glands</tissue>
    </source>
</reference>
<evidence type="ECO:0000256" key="1">
    <source>
        <dbReference type="SAM" id="MobiDB-lite"/>
    </source>
</evidence>
<dbReference type="AlphaFoldDB" id="A0A224YAH3"/>
<name>A0A224YAH3_9ACAR</name>
<feature type="region of interest" description="Disordered" evidence="1">
    <location>
        <begin position="64"/>
        <end position="90"/>
    </location>
</feature>
<accession>A0A224YAH3</accession>
<organism evidence="2">
    <name type="scientific">Rhipicephalus zambeziensis</name>
    <dbReference type="NCBI Taxonomy" id="60191"/>
    <lineage>
        <taxon>Eukaryota</taxon>
        <taxon>Metazoa</taxon>
        <taxon>Ecdysozoa</taxon>
        <taxon>Arthropoda</taxon>
        <taxon>Chelicerata</taxon>
        <taxon>Arachnida</taxon>
        <taxon>Acari</taxon>
        <taxon>Parasitiformes</taxon>
        <taxon>Ixodida</taxon>
        <taxon>Ixodoidea</taxon>
        <taxon>Ixodidae</taxon>
        <taxon>Rhipicephalinae</taxon>
        <taxon>Rhipicephalus</taxon>
        <taxon>Rhipicephalus</taxon>
    </lineage>
</organism>
<proteinExistence type="predicted"/>